<comment type="caution">
    <text evidence="3">The sequence shown here is derived from an EMBL/GenBank/DDBJ whole genome shotgun (WGS) entry which is preliminary data.</text>
</comment>
<feature type="transmembrane region" description="Helical" evidence="2">
    <location>
        <begin position="6"/>
        <end position="26"/>
    </location>
</feature>
<evidence type="ECO:0000313" key="3">
    <source>
        <dbReference type="EMBL" id="MDO7925534.1"/>
    </source>
</evidence>
<dbReference type="Proteomes" id="UP001223016">
    <property type="component" value="Unassembled WGS sequence"/>
</dbReference>
<keyword evidence="2" id="KW-0472">Membrane</keyword>
<accession>A0ABT9CK96</accession>
<reference evidence="3 4" key="1">
    <citation type="submission" date="2023-07" db="EMBL/GenBank/DDBJ databases">
        <title>Identification of four novel Pseudomonas species associated with bacterial leaf spot of cucurbits.</title>
        <authorList>
            <person name="Fullem K.R."/>
        </authorList>
    </citation>
    <scope>NUCLEOTIDE SEQUENCE [LARGE SCALE GENOMIC DNA]</scope>
    <source>
        <strain evidence="3 4">KFB 138</strain>
    </source>
</reference>
<sequence>MSLEMTIVMLIMAWLMVAGAMLWGVLRISRRHHPRPVRPTPVVRLEKRQPATAH</sequence>
<proteinExistence type="predicted"/>
<dbReference type="RefSeq" id="WP_201019536.1">
    <property type="nucleotide sequence ID" value="NZ_JAUQOO010000001.1"/>
</dbReference>
<evidence type="ECO:0000256" key="1">
    <source>
        <dbReference type="SAM" id="MobiDB-lite"/>
    </source>
</evidence>
<dbReference type="EMBL" id="JAUQOO010000001">
    <property type="protein sequence ID" value="MDO7925534.1"/>
    <property type="molecule type" value="Genomic_DNA"/>
</dbReference>
<feature type="compositionally biased region" description="Basic and acidic residues" evidence="1">
    <location>
        <begin position="44"/>
        <end position="54"/>
    </location>
</feature>
<evidence type="ECO:0000313" key="4">
    <source>
        <dbReference type="Proteomes" id="UP001223016"/>
    </source>
</evidence>
<keyword evidence="2" id="KW-0812">Transmembrane</keyword>
<evidence type="ECO:0000256" key="2">
    <source>
        <dbReference type="SAM" id="Phobius"/>
    </source>
</evidence>
<feature type="region of interest" description="Disordered" evidence="1">
    <location>
        <begin position="33"/>
        <end position="54"/>
    </location>
</feature>
<keyword evidence="4" id="KW-1185">Reference proteome</keyword>
<name>A0ABT9CK96_9PSED</name>
<evidence type="ECO:0008006" key="5">
    <source>
        <dbReference type="Google" id="ProtNLM"/>
    </source>
</evidence>
<organism evidence="3 4">
    <name type="scientific">Pseudomonas serbiensis</name>
    <dbReference type="NCBI Taxonomy" id="3064350"/>
    <lineage>
        <taxon>Bacteria</taxon>
        <taxon>Pseudomonadati</taxon>
        <taxon>Pseudomonadota</taxon>
        <taxon>Gammaproteobacteria</taxon>
        <taxon>Pseudomonadales</taxon>
        <taxon>Pseudomonadaceae</taxon>
        <taxon>Pseudomonas</taxon>
    </lineage>
</organism>
<keyword evidence="2" id="KW-1133">Transmembrane helix</keyword>
<gene>
    <name evidence="3" type="ORF">Q6A51_02000</name>
</gene>
<protein>
    <recommendedName>
        <fullName evidence="5">Cellulose biosynthesis protein BcsF</fullName>
    </recommendedName>
</protein>